<name>A0A9W6LN32_9FUSO</name>
<evidence type="ECO:0000313" key="4">
    <source>
        <dbReference type="Proteomes" id="UP001144471"/>
    </source>
</evidence>
<keyword evidence="1" id="KW-0812">Transmembrane</keyword>
<evidence type="ECO:0000256" key="1">
    <source>
        <dbReference type="SAM" id="Phobius"/>
    </source>
</evidence>
<evidence type="ECO:0000259" key="2">
    <source>
        <dbReference type="Pfam" id="PF04892"/>
    </source>
</evidence>
<organism evidence="3 4">
    <name type="scientific">Propionigenium maris DSM 9537</name>
    <dbReference type="NCBI Taxonomy" id="1123000"/>
    <lineage>
        <taxon>Bacteria</taxon>
        <taxon>Fusobacteriati</taxon>
        <taxon>Fusobacteriota</taxon>
        <taxon>Fusobacteriia</taxon>
        <taxon>Fusobacteriales</taxon>
        <taxon>Fusobacteriaceae</taxon>
        <taxon>Propionigenium</taxon>
    </lineage>
</organism>
<accession>A0A9W6LN32</accession>
<reference evidence="3" key="1">
    <citation type="submission" date="2022-12" db="EMBL/GenBank/DDBJ databases">
        <title>Reference genome sequencing for broad-spectrum identification of bacterial and archaeal isolates by mass spectrometry.</title>
        <authorList>
            <person name="Sekiguchi Y."/>
            <person name="Tourlousse D.M."/>
        </authorList>
    </citation>
    <scope>NUCLEOTIDE SEQUENCE</scope>
    <source>
        <strain evidence="3">10succ1</strain>
    </source>
</reference>
<dbReference type="Proteomes" id="UP001144471">
    <property type="component" value="Unassembled WGS sequence"/>
</dbReference>
<gene>
    <name evidence="3" type="ORF">PM10SUCC1_24400</name>
</gene>
<protein>
    <submittedName>
        <fullName evidence="3">Teicoplanin resistance protein VanZ</fullName>
    </submittedName>
</protein>
<dbReference type="NCBIfam" id="NF037970">
    <property type="entry name" value="vanZ_1"/>
    <property type="match status" value="1"/>
</dbReference>
<keyword evidence="1" id="KW-1133">Transmembrane helix</keyword>
<keyword evidence="1" id="KW-0472">Membrane</keyword>
<dbReference type="AlphaFoldDB" id="A0A9W6LN32"/>
<evidence type="ECO:0000313" key="3">
    <source>
        <dbReference type="EMBL" id="GLI56926.1"/>
    </source>
</evidence>
<dbReference type="EMBL" id="BSDY01000011">
    <property type="protein sequence ID" value="GLI56926.1"/>
    <property type="molecule type" value="Genomic_DNA"/>
</dbReference>
<sequence length="152" mass="16683">MNKLVLVIIFIITFWFSSKPGNESISQSDKILVAAKILTVEDLAMRTTKYRVCDKIIRKAAHFSLYFMAGMGAFILTGSVGKSVLIVFLMGGIDEFHQYFVPGRGAQFTDVLIDTLGGTTGAVVTKLTISNYKVLTAKSKKDGSLENYNASR</sequence>
<keyword evidence="4" id="KW-1185">Reference proteome</keyword>
<feature type="domain" description="VanZ-like" evidence="2">
    <location>
        <begin position="5"/>
        <end position="127"/>
    </location>
</feature>
<proteinExistence type="predicted"/>
<feature type="transmembrane region" description="Helical" evidence="1">
    <location>
        <begin position="65"/>
        <end position="89"/>
    </location>
</feature>
<dbReference type="InterPro" id="IPR006976">
    <property type="entry name" value="VanZ-like"/>
</dbReference>
<comment type="caution">
    <text evidence="3">The sequence shown here is derived from an EMBL/GenBank/DDBJ whole genome shotgun (WGS) entry which is preliminary data.</text>
</comment>
<dbReference type="RefSeq" id="WP_281836330.1">
    <property type="nucleotide sequence ID" value="NZ_BSDY01000011.1"/>
</dbReference>
<dbReference type="Pfam" id="PF04892">
    <property type="entry name" value="VanZ"/>
    <property type="match status" value="1"/>
</dbReference>